<feature type="compositionally biased region" description="Acidic residues" evidence="1">
    <location>
        <begin position="33"/>
        <end position="43"/>
    </location>
</feature>
<dbReference type="EMBL" id="SBHS01000004">
    <property type="protein sequence ID" value="TWU76965.1"/>
    <property type="molecule type" value="Genomic_DNA"/>
</dbReference>
<accession>A0A5C6GGB6</accession>
<reference evidence="4" key="1">
    <citation type="submission" date="2018-12" db="EMBL/GenBank/DDBJ databases">
        <title>The complete genome of Metarhizium rileyi, a key fungal pathogen of Lepidoptera.</title>
        <authorList>
            <person name="Binneck E."/>
            <person name="Lastra C.C.L."/>
            <person name="Sosa-Gomez D.R."/>
        </authorList>
    </citation>
    <scope>NUCLEOTIDE SEQUENCE [LARGE SCALE GENOMIC DNA]</scope>
    <source>
        <strain evidence="4">Cep018-CH2</strain>
    </source>
</reference>
<dbReference type="InterPro" id="IPR002190">
    <property type="entry name" value="MHD_dom"/>
</dbReference>
<organism evidence="3 4">
    <name type="scientific">Metarhizium rileyi (strain RCEF 4871)</name>
    <name type="common">Nomuraea rileyi</name>
    <dbReference type="NCBI Taxonomy" id="1649241"/>
    <lineage>
        <taxon>Eukaryota</taxon>
        <taxon>Fungi</taxon>
        <taxon>Dikarya</taxon>
        <taxon>Ascomycota</taxon>
        <taxon>Pezizomycotina</taxon>
        <taxon>Sordariomycetes</taxon>
        <taxon>Hypocreomycetidae</taxon>
        <taxon>Hypocreales</taxon>
        <taxon>Clavicipitaceae</taxon>
        <taxon>Metarhizium</taxon>
    </lineage>
</organism>
<feature type="region of interest" description="Disordered" evidence="1">
    <location>
        <begin position="220"/>
        <end position="241"/>
    </location>
</feature>
<evidence type="ECO:0000313" key="4">
    <source>
        <dbReference type="Proteomes" id="UP000317257"/>
    </source>
</evidence>
<name>A0A5C6GGB6_METRR</name>
<dbReference type="Gene3D" id="1.10.10.1210">
    <property type="entry name" value="MAGE homology domain, winged helix WH2 motif"/>
    <property type="match status" value="1"/>
</dbReference>
<dbReference type="AlphaFoldDB" id="A0A5C6GGB6"/>
<feature type="region of interest" description="Disordered" evidence="1">
    <location>
        <begin position="1"/>
        <end position="47"/>
    </location>
</feature>
<evidence type="ECO:0000313" key="3">
    <source>
        <dbReference type="EMBL" id="TWU76965.1"/>
    </source>
</evidence>
<proteinExistence type="predicted"/>
<feature type="domain" description="MAGE" evidence="2">
    <location>
        <begin position="78"/>
        <end position="185"/>
    </location>
</feature>
<evidence type="ECO:0000259" key="2">
    <source>
        <dbReference type="Pfam" id="PF01454"/>
    </source>
</evidence>
<sequence>MPRLQRRRRPEDDEEFEHGAPPRQRPNRHDPDQDGELDSEDGMNVDGQVGIGADVQLAKKLREVEAFDSTSSNEVKFTDDYRIAAIIKPSQIPTSDDEATYAAFYTLVVSFIWLNGGELSEQKLRRYLLRLNADQNVSSEKTEITLKKMEKHGYVVKRTERPPLGQDGDQTITWHVGPRGKEEIGLDGVIGLVRELYGVSSDDLEKKLRVSLGIKLRTTGDEDLEAETSGTPRRNSNREDQ</sequence>
<comment type="caution">
    <text evidence="3">The sequence shown here is derived from an EMBL/GenBank/DDBJ whole genome shotgun (WGS) entry which is preliminary data.</text>
</comment>
<evidence type="ECO:0000256" key="1">
    <source>
        <dbReference type="SAM" id="MobiDB-lite"/>
    </source>
</evidence>
<dbReference type="Pfam" id="PF01454">
    <property type="entry name" value="MAGE"/>
    <property type="match status" value="1"/>
</dbReference>
<protein>
    <recommendedName>
        <fullName evidence="2">MAGE domain-containing protein</fullName>
    </recommendedName>
</protein>
<gene>
    <name evidence="3" type="ORF">ED733_007272</name>
</gene>
<dbReference type="InterPro" id="IPR041899">
    <property type="entry name" value="MAGE_WH2"/>
</dbReference>
<dbReference type="Proteomes" id="UP000317257">
    <property type="component" value="Unassembled WGS sequence"/>
</dbReference>